<evidence type="ECO:0000313" key="2">
    <source>
        <dbReference type="Proteomes" id="UP000276133"/>
    </source>
</evidence>
<dbReference type="EMBL" id="REGN01006472">
    <property type="protein sequence ID" value="RNA09373.1"/>
    <property type="molecule type" value="Genomic_DNA"/>
</dbReference>
<gene>
    <name evidence="1" type="ORF">BpHYR1_003547</name>
</gene>
<comment type="caution">
    <text evidence="1">The sequence shown here is derived from an EMBL/GenBank/DDBJ whole genome shotgun (WGS) entry which is preliminary data.</text>
</comment>
<name>A0A3M7QDL5_BRAPC</name>
<dbReference type="Proteomes" id="UP000276133">
    <property type="component" value="Unassembled WGS sequence"/>
</dbReference>
<dbReference type="AlphaFoldDB" id="A0A3M7QDL5"/>
<reference evidence="1 2" key="1">
    <citation type="journal article" date="2018" name="Sci. Rep.">
        <title>Genomic signatures of local adaptation to the degree of environmental predictability in rotifers.</title>
        <authorList>
            <person name="Franch-Gras L."/>
            <person name="Hahn C."/>
            <person name="Garcia-Roger E.M."/>
            <person name="Carmona M.J."/>
            <person name="Serra M."/>
            <person name="Gomez A."/>
        </authorList>
    </citation>
    <scope>NUCLEOTIDE SEQUENCE [LARGE SCALE GENOMIC DNA]</scope>
    <source>
        <strain evidence="1">HYR1</strain>
    </source>
</reference>
<evidence type="ECO:0000313" key="1">
    <source>
        <dbReference type="EMBL" id="RNA09373.1"/>
    </source>
</evidence>
<organism evidence="1 2">
    <name type="scientific">Brachionus plicatilis</name>
    <name type="common">Marine rotifer</name>
    <name type="synonym">Brachionus muelleri</name>
    <dbReference type="NCBI Taxonomy" id="10195"/>
    <lineage>
        <taxon>Eukaryota</taxon>
        <taxon>Metazoa</taxon>
        <taxon>Spiralia</taxon>
        <taxon>Gnathifera</taxon>
        <taxon>Rotifera</taxon>
        <taxon>Eurotatoria</taxon>
        <taxon>Monogononta</taxon>
        <taxon>Pseudotrocha</taxon>
        <taxon>Ploima</taxon>
        <taxon>Brachionidae</taxon>
        <taxon>Brachionus</taxon>
    </lineage>
</organism>
<sequence>MLLERQIEVQDQILDNLKNIVDSFNFDKEYKQLKGNCQKLENISIKCLTGINQEYNLQNIIRHKFWALYFGKYSKFSKHIYIVKTKIFHTFSFPFWQNRRKKNLKIKKSKKIFIQEKKKCLMFVLFNIKTACTKIKKADHPNLILQIRWYTKHSHFEFHLADEFWFNGLILA</sequence>
<proteinExistence type="predicted"/>
<accession>A0A3M7QDL5</accession>
<keyword evidence="2" id="KW-1185">Reference proteome</keyword>
<protein>
    <submittedName>
        <fullName evidence="1">Uncharacterized protein</fullName>
    </submittedName>
</protein>